<organism evidence="2 3">
    <name type="scientific">Brassica cretica</name>
    <name type="common">Mustard</name>
    <dbReference type="NCBI Taxonomy" id="69181"/>
    <lineage>
        <taxon>Eukaryota</taxon>
        <taxon>Viridiplantae</taxon>
        <taxon>Streptophyta</taxon>
        <taxon>Embryophyta</taxon>
        <taxon>Tracheophyta</taxon>
        <taxon>Spermatophyta</taxon>
        <taxon>Magnoliopsida</taxon>
        <taxon>eudicotyledons</taxon>
        <taxon>Gunneridae</taxon>
        <taxon>Pentapetalae</taxon>
        <taxon>rosids</taxon>
        <taxon>malvids</taxon>
        <taxon>Brassicales</taxon>
        <taxon>Brassicaceae</taxon>
        <taxon>Brassiceae</taxon>
        <taxon>Brassica</taxon>
    </lineage>
</organism>
<protein>
    <submittedName>
        <fullName evidence="2">Uncharacterized protein</fullName>
    </submittedName>
</protein>
<sequence length="92" mass="10564">MISWGPNNNATDKIKSQTEGKIRFEITIAIHTLENTDEATPPPSVTQYNPDIESPRGKIPNFKRKNKMTKIRELLEKTDRPTDSEKRQNTDP</sequence>
<evidence type="ECO:0000256" key="1">
    <source>
        <dbReference type="SAM" id="MobiDB-lite"/>
    </source>
</evidence>
<feature type="compositionally biased region" description="Basic and acidic residues" evidence="1">
    <location>
        <begin position="70"/>
        <end position="92"/>
    </location>
</feature>
<name>A0ABQ7ENF9_BRACR</name>
<keyword evidence="3" id="KW-1185">Reference proteome</keyword>
<dbReference type="EMBL" id="QGKV02000297">
    <property type="protein sequence ID" value="KAF3604931.1"/>
    <property type="molecule type" value="Genomic_DNA"/>
</dbReference>
<comment type="caution">
    <text evidence="2">The sequence shown here is derived from an EMBL/GenBank/DDBJ whole genome shotgun (WGS) entry which is preliminary data.</text>
</comment>
<evidence type="ECO:0000313" key="3">
    <source>
        <dbReference type="Proteomes" id="UP000266723"/>
    </source>
</evidence>
<reference evidence="2 3" key="1">
    <citation type="journal article" date="2020" name="BMC Genomics">
        <title>Intraspecific diversification of the crop wild relative Brassica cretica Lam. using demographic model selection.</title>
        <authorList>
            <person name="Kioukis A."/>
            <person name="Michalopoulou V.A."/>
            <person name="Briers L."/>
            <person name="Pirintsos S."/>
            <person name="Studholme D.J."/>
            <person name="Pavlidis P."/>
            <person name="Sarris P.F."/>
        </authorList>
    </citation>
    <scope>NUCLEOTIDE SEQUENCE [LARGE SCALE GENOMIC DNA]</scope>
    <source>
        <strain evidence="3">cv. PFS-1207/04</strain>
    </source>
</reference>
<evidence type="ECO:0000313" key="2">
    <source>
        <dbReference type="EMBL" id="KAF3604931.1"/>
    </source>
</evidence>
<dbReference type="Proteomes" id="UP000266723">
    <property type="component" value="Unassembled WGS sequence"/>
</dbReference>
<proteinExistence type="predicted"/>
<gene>
    <name evidence="2" type="ORF">DY000_02049872</name>
</gene>
<feature type="region of interest" description="Disordered" evidence="1">
    <location>
        <begin position="33"/>
        <end position="92"/>
    </location>
</feature>
<accession>A0ABQ7ENF9</accession>